<dbReference type="InterPro" id="IPR001789">
    <property type="entry name" value="Sig_transdc_resp-reg_receiver"/>
</dbReference>
<dbReference type="EMBL" id="KB007920">
    <property type="protein sequence ID" value="ELR20361.1"/>
    <property type="molecule type" value="Genomic_DNA"/>
</dbReference>
<dbReference type="PRINTS" id="PR00344">
    <property type="entry name" value="BCTRLSENSOR"/>
</dbReference>
<dbReference type="SMART" id="SM00388">
    <property type="entry name" value="HisKA"/>
    <property type="match status" value="1"/>
</dbReference>
<dbReference type="Pfam" id="PF00072">
    <property type="entry name" value="Response_reg"/>
    <property type="match status" value="1"/>
</dbReference>
<feature type="transmembrane region" description="Helical" evidence="5">
    <location>
        <begin position="70"/>
        <end position="89"/>
    </location>
</feature>
<feature type="transmembrane region" description="Helical" evidence="5">
    <location>
        <begin position="172"/>
        <end position="198"/>
    </location>
</feature>
<keyword evidence="5" id="KW-0812">Transmembrane</keyword>
<evidence type="ECO:0000259" key="6">
    <source>
        <dbReference type="PROSITE" id="PS50109"/>
    </source>
</evidence>
<keyword evidence="5" id="KW-1133">Transmembrane helix</keyword>
<evidence type="ECO:0000256" key="1">
    <source>
        <dbReference type="ARBA" id="ARBA00022553"/>
    </source>
</evidence>
<evidence type="ECO:0000256" key="5">
    <source>
        <dbReference type="SAM" id="Phobius"/>
    </source>
</evidence>
<keyword evidence="2" id="KW-0902">Two-component regulatory system</keyword>
<feature type="region of interest" description="Disordered" evidence="4">
    <location>
        <begin position="1"/>
        <end position="31"/>
    </location>
</feature>
<dbReference type="GO" id="GO:0000155">
    <property type="term" value="F:phosphorelay sensor kinase activity"/>
    <property type="evidence" value="ECO:0007669"/>
    <property type="project" value="InterPro"/>
</dbReference>
<dbReference type="Pfam" id="PF00512">
    <property type="entry name" value="HisKA"/>
    <property type="match status" value="1"/>
</dbReference>
<dbReference type="FunFam" id="3.30.565.10:FF:000010">
    <property type="entry name" value="Sensor histidine kinase RcsC"/>
    <property type="match status" value="1"/>
</dbReference>
<dbReference type="PROSITE" id="PS50110">
    <property type="entry name" value="RESPONSE_REGULATORY"/>
    <property type="match status" value="1"/>
</dbReference>
<feature type="modified residue" description="4-aspartylphosphate" evidence="3">
    <location>
        <position position="585"/>
    </location>
</feature>
<accession>L8H796</accession>
<dbReference type="InterPro" id="IPR003661">
    <property type="entry name" value="HisK_dim/P_dom"/>
</dbReference>
<dbReference type="Gene3D" id="1.10.287.130">
    <property type="match status" value="1"/>
</dbReference>
<protein>
    <submittedName>
        <fullName evidence="8">ATPase/histidine kinase/DNA gyrase B/HSP90 domain containing protein</fullName>
    </submittedName>
</protein>
<gene>
    <name evidence="8" type="ORF">ACA1_186070</name>
</gene>
<evidence type="ECO:0000259" key="7">
    <source>
        <dbReference type="PROSITE" id="PS50110"/>
    </source>
</evidence>
<dbReference type="InterPro" id="IPR004358">
    <property type="entry name" value="Sig_transdc_His_kin-like_C"/>
</dbReference>
<dbReference type="InterPro" id="IPR003594">
    <property type="entry name" value="HATPase_dom"/>
</dbReference>
<dbReference type="KEGG" id="acan:ACA1_186070"/>
<feature type="compositionally biased region" description="Basic and acidic residues" evidence="4">
    <location>
        <begin position="43"/>
        <end position="54"/>
    </location>
</feature>
<dbReference type="PANTHER" id="PTHR45339">
    <property type="entry name" value="HYBRID SIGNAL TRANSDUCTION HISTIDINE KINASE J"/>
    <property type="match status" value="1"/>
</dbReference>
<dbReference type="PANTHER" id="PTHR45339:SF1">
    <property type="entry name" value="HYBRID SIGNAL TRANSDUCTION HISTIDINE KINASE J"/>
    <property type="match status" value="1"/>
</dbReference>
<feature type="domain" description="Histidine kinase" evidence="6">
    <location>
        <begin position="284"/>
        <end position="501"/>
    </location>
</feature>
<dbReference type="InterPro" id="IPR036890">
    <property type="entry name" value="HATPase_C_sf"/>
</dbReference>
<keyword evidence="5" id="KW-0472">Membrane</keyword>
<proteinExistence type="predicted"/>
<evidence type="ECO:0000313" key="8">
    <source>
        <dbReference type="EMBL" id="ELR20361.1"/>
    </source>
</evidence>
<dbReference type="GeneID" id="14921213"/>
<reference evidence="8 9" key="1">
    <citation type="journal article" date="2013" name="Genome Biol.">
        <title>Genome of Acanthamoeba castellanii highlights extensive lateral gene transfer and early evolution of tyrosine kinase signaling.</title>
        <authorList>
            <person name="Clarke M."/>
            <person name="Lohan A.J."/>
            <person name="Liu B."/>
            <person name="Lagkouvardos I."/>
            <person name="Roy S."/>
            <person name="Zafar N."/>
            <person name="Bertelli C."/>
            <person name="Schilde C."/>
            <person name="Kianianmomeni A."/>
            <person name="Burglin T.R."/>
            <person name="Frech C."/>
            <person name="Turcotte B."/>
            <person name="Kopec K.O."/>
            <person name="Synnott J.M."/>
            <person name="Choo C."/>
            <person name="Paponov I."/>
            <person name="Finkler A."/>
            <person name="Soon Heng Tan C."/>
            <person name="Hutchins A.P."/>
            <person name="Weinmeier T."/>
            <person name="Rattei T."/>
            <person name="Chu J.S."/>
            <person name="Gimenez G."/>
            <person name="Irimia M."/>
            <person name="Rigden D.J."/>
            <person name="Fitzpatrick D.A."/>
            <person name="Lorenzo-Morales J."/>
            <person name="Bateman A."/>
            <person name="Chiu C.H."/>
            <person name="Tang P."/>
            <person name="Hegemann P."/>
            <person name="Fromm H."/>
            <person name="Raoult D."/>
            <person name="Greub G."/>
            <person name="Miranda-Saavedra D."/>
            <person name="Chen N."/>
            <person name="Nash P."/>
            <person name="Ginger M.L."/>
            <person name="Horn M."/>
            <person name="Schaap P."/>
            <person name="Caler L."/>
            <person name="Loftus B."/>
        </authorList>
    </citation>
    <scope>NUCLEOTIDE SEQUENCE [LARGE SCALE GENOMIC DNA]</scope>
    <source>
        <strain evidence="8 9">Neff</strain>
    </source>
</reference>
<dbReference type="Gene3D" id="3.30.565.10">
    <property type="entry name" value="Histidine kinase-like ATPase, C-terminal domain"/>
    <property type="match status" value="1"/>
</dbReference>
<dbReference type="VEuPathDB" id="AmoebaDB:ACA1_186070"/>
<keyword evidence="8" id="KW-0808">Transferase</keyword>
<dbReference type="InterPro" id="IPR005467">
    <property type="entry name" value="His_kinase_dom"/>
</dbReference>
<dbReference type="InterPro" id="IPR011006">
    <property type="entry name" value="CheY-like_superfamily"/>
</dbReference>
<dbReference type="PROSITE" id="PS50109">
    <property type="entry name" value="HIS_KIN"/>
    <property type="match status" value="1"/>
</dbReference>
<evidence type="ECO:0000313" key="9">
    <source>
        <dbReference type="Proteomes" id="UP000011083"/>
    </source>
</evidence>
<dbReference type="Pfam" id="PF02518">
    <property type="entry name" value="HATPase_c"/>
    <property type="match status" value="1"/>
</dbReference>
<keyword evidence="8" id="KW-0418">Kinase</keyword>
<dbReference type="SUPFAM" id="SSF47384">
    <property type="entry name" value="Homodimeric domain of signal transducing histidine kinase"/>
    <property type="match status" value="1"/>
</dbReference>
<dbReference type="SMART" id="SM00387">
    <property type="entry name" value="HATPase_c"/>
    <property type="match status" value="1"/>
</dbReference>
<name>L8H796_ACACF</name>
<feature type="region of interest" description="Disordered" evidence="4">
    <location>
        <begin position="655"/>
        <end position="691"/>
    </location>
</feature>
<evidence type="ECO:0000256" key="4">
    <source>
        <dbReference type="SAM" id="MobiDB-lite"/>
    </source>
</evidence>
<dbReference type="CDD" id="cd16922">
    <property type="entry name" value="HATPase_EvgS-ArcB-TorS-like"/>
    <property type="match status" value="1"/>
</dbReference>
<dbReference type="Gene3D" id="3.40.50.2300">
    <property type="match status" value="1"/>
</dbReference>
<feature type="compositionally biased region" description="Pro residues" evidence="4">
    <location>
        <begin position="664"/>
        <end position="673"/>
    </location>
</feature>
<feature type="transmembrane region" description="Helical" evidence="5">
    <location>
        <begin position="95"/>
        <end position="118"/>
    </location>
</feature>
<dbReference type="AlphaFoldDB" id="L8H796"/>
<feature type="region of interest" description="Disordered" evidence="4">
    <location>
        <begin position="39"/>
        <end position="58"/>
    </location>
</feature>
<dbReference type="CDD" id="cd00082">
    <property type="entry name" value="HisKA"/>
    <property type="match status" value="1"/>
</dbReference>
<sequence>MALTSSLLGHHCPDKTQPKVADSTTSSAADPVNVAHKAQLRTGGDEADRARGVGEEGEEEEDYRKPFLQLFILINCLGSSVLGIIQVGFEDLSFAAAASVILGLATAFLLFISIYRPLASPSSTSTSSSSSSSSTKSGAGLIVGLYVYCGLLNVVLTIVVLTDGDERDVYSWFLAIPFLFLHARGVKSCVVALVAVCVQTTLLRYLRHSCGFTAFVQPMAFRQTVLGGSYCDIFLWILLTTLSACHHHARVQATKRLRAALKEKDVINAELRRATQAKSDFLANMSHELRTPMHGIIAMSRELQDMIDPSSNVNDAIDIISNHLLSLVNDILDFERIECNQMQLENIPFSIVAEAQKAVHLLQITADKKGINLCFQKQVVHALHLGDPLRFRQVLFNLLSNACKFTPSKGSVSVRIYNDEEHPEEVVASVSDTGIGIKQDSLKLLFAPFSQLDSSVCRKFGGSGLGLAISRQLCHAMGGSIECESQLGHGSTFTCRFTLPVVDEDSSEATEYLSALAHDTDQTTNCLFGHLDVLLVEDNAINQKVGLRMLSTLGCNTTVANNGEECLELLTQNLNESPFDIVLMDCQMPVMDGFEATQRIRRMGVERHGRPITIVALTASATKRCLEVGMSDVLFKPLRREDLVAALRKWTPDTPLANASASASPPPSSPPPSSLQLRRRSEILPTRSEVA</sequence>
<evidence type="ECO:0000256" key="2">
    <source>
        <dbReference type="ARBA" id="ARBA00023012"/>
    </source>
</evidence>
<feature type="domain" description="Response regulatory" evidence="7">
    <location>
        <begin position="532"/>
        <end position="651"/>
    </location>
</feature>
<dbReference type="CDD" id="cd17546">
    <property type="entry name" value="REC_hyHK_CKI1_RcsC-like"/>
    <property type="match status" value="1"/>
</dbReference>
<dbReference type="InterPro" id="IPR036097">
    <property type="entry name" value="HisK_dim/P_sf"/>
</dbReference>
<dbReference type="SMART" id="SM00448">
    <property type="entry name" value="REC"/>
    <property type="match status" value="1"/>
</dbReference>
<dbReference type="RefSeq" id="XP_004342555.1">
    <property type="nucleotide sequence ID" value="XM_004342506.1"/>
</dbReference>
<organism evidence="8 9">
    <name type="scientific">Acanthamoeba castellanii (strain ATCC 30010 / Neff)</name>
    <dbReference type="NCBI Taxonomy" id="1257118"/>
    <lineage>
        <taxon>Eukaryota</taxon>
        <taxon>Amoebozoa</taxon>
        <taxon>Discosea</taxon>
        <taxon>Longamoebia</taxon>
        <taxon>Centramoebida</taxon>
        <taxon>Acanthamoebidae</taxon>
        <taxon>Acanthamoeba</taxon>
    </lineage>
</organism>
<feature type="transmembrane region" description="Helical" evidence="5">
    <location>
        <begin position="139"/>
        <end position="160"/>
    </location>
</feature>
<dbReference type="Proteomes" id="UP000011083">
    <property type="component" value="Unassembled WGS sequence"/>
</dbReference>
<dbReference type="SUPFAM" id="SSF52172">
    <property type="entry name" value="CheY-like"/>
    <property type="match status" value="1"/>
</dbReference>
<evidence type="ECO:0000256" key="3">
    <source>
        <dbReference type="PROSITE-ProRule" id="PRU00169"/>
    </source>
</evidence>
<keyword evidence="9" id="KW-1185">Reference proteome</keyword>
<dbReference type="OrthoDB" id="10266508at2759"/>
<dbReference type="SUPFAM" id="SSF55874">
    <property type="entry name" value="ATPase domain of HSP90 chaperone/DNA topoisomerase II/histidine kinase"/>
    <property type="match status" value="1"/>
</dbReference>
<keyword evidence="1 3" id="KW-0597">Phosphoprotein</keyword>